<dbReference type="InterPro" id="IPR023010">
    <property type="entry name" value="GcvPA"/>
</dbReference>
<accession>A0A242MJ06</accession>
<dbReference type="SUPFAM" id="SSF53383">
    <property type="entry name" value="PLP-dependent transferases"/>
    <property type="match status" value="1"/>
</dbReference>
<dbReference type="PANTHER" id="PTHR42806:SF1">
    <property type="entry name" value="GLYCINE DEHYDROGENASE (DECARBOXYLATING)"/>
    <property type="match status" value="1"/>
</dbReference>
<dbReference type="Proteomes" id="UP000195221">
    <property type="component" value="Unassembled WGS sequence"/>
</dbReference>
<dbReference type="Pfam" id="PF02347">
    <property type="entry name" value="GDC-P"/>
    <property type="match status" value="1"/>
</dbReference>
<dbReference type="InterPro" id="IPR015424">
    <property type="entry name" value="PyrdxlP-dep_Trfase"/>
</dbReference>
<evidence type="ECO:0000259" key="2">
    <source>
        <dbReference type="Pfam" id="PF02347"/>
    </source>
</evidence>
<reference evidence="3 4" key="1">
    <citation type="submission" date="2017-03" db="EMBL/GenBank/DDBJ databases">
        <title>Genome analysis of strain PAMC 26577.</title>
        <authorList>
            <person name="Oh H.-M."/>
            <person name="Yang J.-A."/>
        </authorList>
    </citation>
    <scope>NUCLEOTIDE SEQUENCE [LARGE SCALE GENOMIC DNA]</scope>
    <source>
        <strain evidence="3 4">PAMC 26577</strain>
    </source>
</reference>
<dbReference type="EMBL" id="NBTZ01000102">
    <property type="protein sequence ID" value="OTP71141.1"/>
    <property type="molecule type" value="Genomic_DNA"/>
</dbReference>
<dbReference type="Gene3D" id="3.40.640.10">
    <property type="entry name" value="Type I PLP-dependent aspartate aminotransferase-like (Major domain)"/>
    <property type="match status" value="1"/>
</dbReference>
<keyword evidence="1" id="KW-0560">Oxidoreductase</keyword>
<dbReference type="AlphaFoldDB" id="A0A242MJ06"/>
<dbReference type="InterPro" id="IPR015422">
    <property type="entry name" value="PyrdxlP-dep_Trfase_small"/>
</dbReference>
<feature type="domain" description="Glycine cleavage system P-protein N-terminal" evidence="2">
    <location>
        <begin position="16"/>
        <end position="463"/>
    </location>
</feature>
<dbReference type="Gene3D" id="3.90.1150.10">
    <property type="entry name" value="Aspartate Aminotransferase, domain 1"/>
    <property type="match status" value="1"/>
</dbReference>
<dbReference type="InterPro" id="IPR049315">
    <property type="entry name" value="GDC-P_N"/>
</dbReference>
<comment type="caution">
    <text evidence="3">The sequence shown here is derived from an EMBL/GenBank/DDBJ whole genome shotgun (WGS) entry which is preliminary data.</text>
</comment>
<evidence type="ECO:0000313" key="4">
    <source>
        <dbReference type="Proteomes" id="UP000195221"/>
    </source>
</evidence>
<proteinExistence type="predicted"/>
<dbReference type="GO" id="GO:0009116">
    <property type="term" value="P:nucleoside metabolic process"/>
    <property type="evidence" value="ECO:0007669"/>
    <property type="project" value="InterPro"/>
</dbReference>
<organism evidence="3 4">
    <name type="scientific">Caballeronia sordidicola</name>
    <name type="common">Burkholderia sordidicola</name>
    <dbReference type="NCBI Taxonomy" id="196367"/>
    <lineage>
        <taxon>Bacteria</taxon>
        <taxon>Pseudomonadati</taxon>
        <taxon>Pseudomonadota</taxon>
        <taxon>Betaproteobacteria</taxon>
        <taxon>Burkholderiales</taxon>
        <taxon>Burkholderiaceae</taxon>
        <taxon>Caballeronia</taxon>
    </lineage>
</organism>
<dbReference type="InterPro" id="IPR015421">
    <property type="entry name" value="PyrdxlP-dep_Trfase_major"/>
</dbReference>
<sequence length="471" mass="51119">MRPQPHPFMANSVSAIQQEMLDAIGAASVAELFEQIPADHLTQRAIALPPALSSEAALRRHLIDTLSQNDHCESHLSFLGGGCWRHHVPAICDEIARRSEFLTSVWGTPSSDQGRYQAWFEFCSQLGELVDCDLVGLPVYTWGCATGHALRMASRLNGRHTVLVPEVIDPERLAVIRNYCEPPEMRAHLNVVQMRFDRSTGRIDLAHLADTVVNAGVDLAAIYLETPNYLGVIEEDANRIAEIAHGAGAEMIVGVDPISLGVLAPPPAYGADIVVGTTQPLGVHMYGGGGLGGFIATRDEERYAREYPTLLVSLTGTSRPGEIGFGLSLAEQSSYGSRENGKDWTGNSVYLWAIANAVYLSLMGPQGFEDVGRLIMAQTRYAAKRLAGIPGVEVPLAGSVFKEFVVDFSATGRSVASINQALRERGIFGGHDLSFDVPALGQSALYCITELHERQDIDRLIDTLSEILKDE</sequence>
<dbReference type="NCBIfam" id="NF001696">
    <property type="entry name" value="PRK00451.1"/>
    <property type="match status" value="1"/>
</dbReference>
<dbReference type="GO" id="GO:0004375">
    <property type="term" value="F:glycine dehydrogenase (decarboxylating) activity"/>
    <property type="evidence" value="ECO:0007669"/>
    <property type="project" value="InterPro"/>
</dbReference>
<evidence type="ECO:0000313" key="3">
    <source>
        <dbReference type="EMBL" id="OTP71141.1"/>
    </source>
</evidence>
<evidence type="ECO:0000256" key="1">
    <source>
        <dbReference type="ARBA" id="ARBA00023002"/>
    </source>
</evidence>
<protein>
    <submittedName>
        <fullName evidence="3">Glycine dehydrogenase [decarboxylating] (Glycine cleavage system P1 protein)</fullName>
    </submittedName>
</protein>
<dbReference type="PANTHER" id="PTHR42806">
    <property type="entry name" value="GLYCINE CLEAVAGE SYSTEM P-PROTEIN"/>
    <property type="match status" value="1"/>
</dbReference>
<name>A0A242MJ06_CABSO</name>
<gene>
    <name evidence="3" type="ORF">PAMC26577_24730</name>
</gene>